<dbReference type="Pfam" id="PF26187">
    <property type="entry name" value="Ig_NPHP4_4th"/>
    <property type="match status" value="1"/>
</dbReference>
<dbReference type="GO" id="GO:0090090">
    <property type="term" value="P:negative regulation of canonical Wnt signaling pathway"/>
    <property type="evidence" value="ECO:0007669"/>
    <property type="project" value="InterPro"/>
</dbReference>
<feature type="domain" description="NPHP4 Ig-like" evidence="2">
    <location>
        <begin position="443"/>
        <end position="520"/>
    </location>
</feature>
<accession>A0A7S4FIP8</accession>
<gene>
    <name evidence="3" type="ORF">EGYM00163_LOCUS9029</name>
</gene>
<dbReference type="InterPro" id="IPR058685">
    <property type="entry name" value="Ig_NPHP4_4th"/>
</dbReference>
<reference evidence="3" key="1">
    <citation type="submission" date="2021-01" db="EMBL/GenBank/DDBJ databases">
        <authorList>
            <person name="Corre E."/>
            <person name="Pelletier E."/>
            <person name="Niang G."/>
            <person name="Scheremetjew M."/>
            <person name="Finn R."/>
            <person name="Kale V."/>
            <person name="Holt S."/>
            <person name="Cochrane G."/>
            <person name="Meng A."/>
            <person name="Brown T."/>
            <person name="Cohen L."/>
        </authorList>
    </citation>
    <scope>NUCLEOTIDE SEQUENCE</scope>
    <source>
        <strain evidence="3">CCMP1594</strain>
    </source>
</reference>
<proteinExistence type="predicted"/>
<protein>
    <recommendedName>
        <fullName evidence="2">NPHP4 Ig-like domain-containing protein</fullName>
    </recommendedName>
</protein>
<dbReference type="GO" id="GO:0097730">
    <property type="term" value="C:non-motile cilium"/>
    <property type="evidence" value="ECO:0007669"/>
    <property type="project" value="InterPro"/>
</dbReference>
<evidence type="ECO:0000313" key="3">
    <source>
        <dbReference type="EMBL" id="CAE0797909.1"/>
    </source>
</evidence>
<feature type="region of interest" description="Disordered" evidence="1">
    <location>
        <begin position="1"/>
        <end position="24"/>
    </location>
</feature>
<name>A0A7S4FIP8_9EUGL</name>
<sequence>MAASVRSGSTSDAGPSFSSPSTASLPAKRIDLYSHAAEDAPARTESWAAISQKLDAISAFRSTHKQHTVREQLRASITEERTLRPMLGHKTYFEVGFHNPYKSDHCFTVHVQRALTETATQEIQLVTSLEEWKKLCVEEGHPVPHAGCPVGNAVYAKGHAQVRLPFKFKSFALPAERSEERVVYRIVVKCGSGEDVRQVLINVQPQPVVVHQSFRIFCASEQPLVRWLFVDTLPPKKTNPQQAHELGIQIGEPEAGSHATKWIVSNNKHMKLASFIHRIDCGGQRVEHHEYVELRMPGNQLKGTLSCYLLLYSDSFMHQVWEVWHLEMVCCHHKIVNAQVGCTNQILLPLHVMWNDIPQKEEPLQLACAASHPDFQLVEVQECGNLQVAYHPKLPSHSVFYVNTVDQVRNSALSTFLVEIRANYPAPTRRWSETIPPPGRSSVVRRIPFSNLYYNRKTFSVFTTSPQYLKLYPTRFALDPDQSEPLIFTFSGLNLPGRWQFYVFVNTADDDQTEECLEINLTVLNMRAVMSGQGQRSGHQ</sequence>
<dbReference type="PANTHER" id="PTHR31043:SF3">
    <property type="entry name" value="NEPHROCYSTIN-4"/>
    <property type="match status" value="1"/>
</dbReference>
<dbReference type="InterPro" id="IPR029775">
    <property type="entry name" value="NPHP4"/>
</dbReference>
<dbReference type="PANTHER" id="PTHR31043">
    <property type="entry name" value="NEPHROCYSTIN-4"/>
    <property type="match status" value="1"/>
</dbReference>
<organism evidence="3">
    <name type="scientific">Eutreptiella gymnastica</name>
    <dbReference type="NCBI Taxonomy" id="73025"/>
    <lineage>
        <taxon>Eukaryota</taxon>
        <taxon>Discoba</taxon>
        <taxon>Euglenozoa</taxon>
        <taxon>Euglenida</taxon>
        <taxon>Spirocuta</taxon>
        <taxon>Euglenophyceae</taxon>
        <taxon>Eutreptiales</taxon>
        <taxon>Eutreptiaceae</taxon>
        <taxon>Eutreptiella</taxon>
    </lineage>
</organism>
<dbReference type="GO" id="GO:0005856">
    <property type="term" value="C:cytoskeleton"/>
    <property type="evidence" value="ECO:0007669"/>
    <property type="project" value="InterPro"/>
</dbReference>
<evidence type="ECO:0000259" key="2">
    <source>
        <dbReference type="Pfam" id="PF26187"/>
    </source>
</evidence>
<evidence type="ECO:0000256" key="1">
    <source>
        <dbReference type="SAM" id="MobiDB-lite"/>
    </source>
</evidence>
<dbReference type="EMBL" id="HBJA01027722">
    <property type="protein sequence ID" value="CAE0797909.1"/>
    <property type="molecule type" value="Transcribed_RNA"/>
</dbReference>
<dbReference type="AlphaFoldDB" id="A0A7S4FIP8"/>